<evidence type="ECO:0000259" key="4">
    <source>
        <dbReference type="Pfam" id="PF04715"/>
    </source>
</evidence>
<dbReference type="GO" id="GO:0046820">
    <property type="term" value="F:4-amino-4-deoxychorismate synthase activity"/>
    <property type="evidence" value="ECO:0007669"/>
    <property type="project" value="UniProtKB-EC"/>
</dbReference>
<dbReference type="PANTHER" id="PTHR11236">
    <property type="entry name" value="AMINOBENZOATE/ANTHRANILATE SYNTHASE"/>
    <property type="match status" value="1"/>
</dbReference>
<dbReference type="InterPro" id="IPR015890">
    <property type="entry name" value="Chorismate_C"/>
</dbReference>
<dbReference type="InterPro" id="IPR005801">
    <property type="entry name" value="ADC_synthase"/>
</dbReference>
<dbReference type="RefSeq" id="WP_385877429.1">
    <property type="nucleotide sequence ID" value="NZ_JBHLXE010000100.1"/>
</dbReference>
<dbReference type="EMBL" id="JBHLXE010000100">
    <property type="protein sequence ID" value="MFC0180316.1"/>
    <property type="molecule type" value="Genomic_DNA"/>
</dbReference>
<name>A0ABV6CDF6_9GAMM</name>
<keyword evidence="5" id="KW-0032">Aminotransferase</keyword>
<evidence type="ECO:0000256" key="2">
    <source>
        <dbReference type="ARBA" id="ARBA00022679"/>
    </source>
</evidence>
<feature type="domain" description="Anthranilate synthase component I N-terminal" evidence="4">
    <location>
        <begin position="27"/>
        <end position="186"/>
    </location>
</feature>
<dbReference type="Pfam" id="PF04715">
    <property type="entry name" value="Anth_synt_I_N"/>
    <property type="match status" value="1"/>
</dbReference>
<gene>
    <name evidence="5" type="primary">pabB</name>
    <name evidence="5" type="ORF">ACFFIT_09535</name>
</gene>
<dbReference type="NCBIfam" id="TIGR00553">
    <property type="entry name" value="pabB"/>
    <property type="match status" value="1"/>
</dbReference>
<dbReference type="EC" id="2.6.1.85" evidence="1"/>
<dbReference type="Pfam" id="PF00425">
    <property type="entry name" value="Chorismate_bind"/>
    <property type="match status" value="1"/>
</dbReference>
<evidence type="ECO:0000259" key="3">
    <source>
        <dbReference type="Pfam" id="PF00425"/>
    </source>
</evidence>
<feature type="domain" description="Chorismate-utilising enzyme C-terminal" evidence="3">
    <location>
        <begin position="239"/>
        <end position="505"/>
    </location>
</feature>
<sequence length="516" mass="57844">MTTMYNNKQYPNTQAFIFEIESVHLFTQLCDKLVYYPWTMLLHSGQSQHINSRFDILVSHPIATIVTNLIPSFDSNAPIGVLIDTKISYLSHEPNLLVYEPIQGTQDKFASCPFACLDKVIDNYKMSANHREDVPFQGGALGLFTYDLGRTQEYIPNISEKIDPLPAMSVGIYDVAFIRDNILNKLNCVIQAENEAEAKTRFELYLTQIDELATENSKSSNVESRFQLTSSWQSTITATDYHKQFIQVQEALEAGECYQVNLTQAFQATYEGDEWQAFNDLLKANQAPFSAFCHLPEAKILSASPERFLLLKKQQVSTKPIKGTIARSDDIYEDERNKKILADSAKNRAENVMIVDLLRNDLGKIARPGTVEVPKLFEIESFPAVHHLVSTISAQLKDEITPLALLRACFPGGSITGAPKVSAMQKIEHIEPTQRSIYCGSIAYISACGQMDSNIAIRTLIAIPENPEGFDIQEISPRGKLICFAGGGIVLDSIESEEYEEVYAKLSKILTLWQNK</sequence>
<comment type="caution">
    <text evidence="5">The sequence shown here is derived from an EMBL/GenBank/DDBJ whole genome shotgun (WGS) entry which is preliminary data.</text>
</comment>
<evidence type="ECO:0000256" key="1">
    <source>
        <dbReference type="ARBA" id="ARBA00013139"/>
    </source>
</evidence>
<dbReference type="InterPro" id="IPR005802">
    <property type="entry name" value="ADC_synth_comp_1"/>
</dbReference>
<dbReference type="InterPro" id="IPR006805">
    <property type="entry name" value="Anth_synth_I_N"/>
</dbReference>
<dbReference type="SUPFAM" id="SSF56322">
    <property type="entry name" value="ADC synthase"/>
    <property type="match status" value="1"/>
</dbReference>
<protein>
    <recommendedName>
        <fullName evidence="1">aminodeoxychorismate synthase</fullName>
        <ecNumber evidence="1">2.6.1.85</ecNumber>
    </recommendedName>
</protein>
<evidence type="ECO:0000313" key="5">
    <source>
        <dbReference type="EMBL" id="MFC0180316.1"/>
    </source>
</evidence>
<dbReference type="Gene3D" id="3.60.120.10">
    <property type="entry name" value="Anthranilate synthase"/>
    <property type="match status" value="1"/>
</dbReference>
<keyword evidence="6" id="KW-1185">Reference proteome</keyword>
<dbReference type="PANTHER" id="PTHR11236:SF50">
    <property type="entry name" value="AMINODEOXYCHORISMATE SYNTHASE COMPONENT 1"/>
    <property type="match status" value="1"/>
</dbReference>
<evidence type="ECO:0000313" key="6">
    <source>
        <dbReference type="Proteomes" id="UP001589758"/>
    </source>
</evidence>
<organism evidence="5 6">
    <name type="scientific">Thorsellia kenyensis</name>
    <dbReference type="NCBI Taxonomy" id="1549888"/>
    <lineage>
        <taxon>Bacteria</taxon>
        <taxon>Pseudomonadati</taxon>
        <taxon>Pseudomonadota</taxon>
        <taxon>Gammaproteobacteria</taxon>
        <taxon>Enterobacterales</taxon>
        <taxon>Thorselliaceae</taxon>
        <taxon>Thorsellia</taxon>
    </lineage>
</organism>
<reference evidence="5 6" key="1">
    <citation type="submission" date="2024-09" db="EMBL/GenBank/DDBJ databases">
        <authorList>
            <person name="Sun Q."/>
            <person name="Mori K."/>
        </authorList>
    </citation>
    <scope>NUCLEOTIDE SEQUENCE [LARGE SCALE GENOMIC DNA]</scope>
    <source>
        <strain evidence="5 6">CCM 8545</strain>
    </source>
</reference>
<proteinExistence type="predicted"/>
<accession>A0ABV6CDF6</accession>
<dbReference type="PRINTS" id="PR00095">
    <property type="entry name" value="ANTSNTHASEI"/>
</dbReference>
<dbReference type="Proteomes" id="UP001589758">
    <property type="component" value="Unassembled WGS sequence"/>
</dbReference>
<keyword evidence="2 5" id="KW-0808">Transferase</keyword>
<dbReference type="InterPro" id="IPR019999">
    <property type="entry name" value="Anth_synth_I-like"/>
</dbReference>